<feature type="domain" description="Csd3-like second N-terminal" evidence="10">
    <location>
        <begin position="197"/>
        <end position="317"/>
    </location>
</feature>
<dbReference type="SUPFAM" id="SSF51261">
    <property type="entry name" value="Duplicated hybrid motif"/>
    <property type="match status" value="1"/>
</dbReference>
<feature type="transmembrane region" description="Helical" evidence="8">
    <location>
        <begin position="25"/>
        <end position="46"/>
    </location>
</feature>
<evidence type="ECO:0000259" key="9">
    <source>
        <dbReference type="Pfam" id="PF01551"/>
    </source>
</evidence>
<sequence>MNRPVSPILHDYKPSAGSQVKKFNALHWFAIGLGLPLIGIAVLLTFKHASGTNTSIIEDDTVVATAAVELLLTDGQVENESLAAIEPVPFPAFHPPLQLPPEYEQLTLTIKRGDTLDALFRKNKLDLGHLGMIVRLPEAAPHLKRLIPGDQFQIEHDEGSLVSLYRELNLTSALKVSRQESGFSAEIIDRPIEVRRKLAYGKIDTSLFESAAAAGLADKLIMNLTGIFAWDVDFVLDIRGGDHYYILFEKIYQDGIFVTDGDIIAAEFNNNGRTFQAIRFVDKGGRSDFYTPEGLSVRKAFVRAPVDFSRISSSFNPRRKHPILNTIRAHRGVDYAAPGGTPIKTAGDGKVIFRGKKNGYGNAIIVQHGGNITTLYAHMSRFDKSSRVGRRVVQGQTIGYVGKTGLATAPHLHYEYRLNGVHQNPRTVKLPQADPIKEEYRADFLAAAAPILDELLQYKRTQVAFLASE</sequence>
<evidence type="ECO:0000256" key="2">
    <source>
        <dbReference type="ARBA" id="ARBA00004196"/>
    </source>
</evidence>
<dbReference type="Gene3D" id="2.70.70.10">
    <property type="entry name" value="Glucose Permease (Domain IIA)"/>
    <property type="match status" value="1"/>
</dbReference>
<evidence type="ECO:0000256" key="4">
    <source>
        <dbReference type="ARBA" id="ARBA00022723"/>
    </source>
</evidence>
<dbReference type="AlphaFoldDB" id="A0A7D9D400"/>
<evidence type="ECO:0000256" key="3">
    <source>
        <dbReference type="ARBA" id="ARBA00022670"/>
    </source>
</evidence>
<evidence type="ECO:0000256" key="6">
    <source>
        <dbReference type="ARBA" id="ARBA00022833"/>
    </source>
</evidence>
<evidence type="ECO:0000256" key="8">
    <source>
        <dbReference type="SAM" id="Phobius"/>
    </source>
</evidence>
<dbReference type="InterPro" id="IPR050570">
    <property type="entry name" value="Cell_wall_metabolism_enzyme"/>
</dbReference>
<evidence type="ECO:0000256" key="7">
    <source>
        <dbReference type="ARBA" id="ARBA00023049"/>
    </source>
</evidence>
<dbReference type="InterPro" id="IPR011055">
    <property type="entry name" value="Dup_hybrid_motif"/>
</dbReference>
<dbReference type="GO" id="GO:0004222">
    <property type="term" value="F:metalloendopeptidase activity"/>
    <property type="evidence" value="ECO:0007669"/>
    <property type="project" value="TreeGrafter"/>
</dbReference>
<dbReference type="Pfam" id="PF01551">
    <property type="entry name" value="Peptidase_M23"/>
    <property type="match status" value="1"/>
</dbReference>
<keyword evidence="4" id="KW-0479">Metal-binding</keyword>
<keyword evidence="8" id="KW-1133">Transmembrane helix</keyword>
<keyword evidence="3" id="KW-0645">Protease</keyword>
<dbReference type="PANTHER" id="PTHR21666:SF288">
    <property type="entry name" value="CELL DIVISION PROTEIN YTFB"/>
    <property type="match status" value="1"/>
</dbReference>
<organism evidence="11">
    <name type="scientific">uncultured Woeseiaceae bacterium</name>
    <dbReference type="NCBI Taxonomy" id="1983305"/>
    <lineage>
        <taxon>Bacteria</taxon>
        <taxon>Pseudomonadati</taxon>
        <taxon>Pseudomonadota</taxon>
        <taxon>Gammaproteobacteria</taxon>
        <taxon>Woeseiales</taxon>
        <taxon>Woeseiaceae</taxon>
        <taxon>environmental samples</taxon>
    </lineage>
</organism>
<evidence type="ECO:0000256" key="5">
    <source>
        <dbReference type="ARBA" id="ARBA00022801"/>
    </source>
</evidence>
<dbReference type="GO" id="GO:0046872">
    <property type="term" value="F:metal ion binding"/>
    <property type="evidence" value="ECO:0007669"/>
    <property type="project" value="UniProtKB-KW"/>
</dbReference>
<name>A0A7D9D400_9GAMM</name>
<dbReference type="CDD" id="cd12797">
    <property type="entry name" value="M23_peptidase"/>
    <property type="match status" value="1"/>
</dbReference>
<comment type="cofactor">
    <cofactor evidence="1">
        <name>Zn(2+)</name>
        <dbReference type="ChEBI" id="CHEBI:29105"/>
    </cofactor>
</comment>
<dbReference type="InterPro" id="IPR016047">
    <property type="entry name" value="M23ase_b-sheet_dom"/>
</dbReference>
<evidence type="ECO:0000259" key="10">
    <source>
        <dbReference type="Pfam" id="PF19425"/>
    </source>
</evidence>
<dbReference type="Gene3D" id="3.10.450.350">
    <property type="match status" value="2"/>
</dbReference>
<dbReference type="GO" id="GO:0030313">
    <property type="term" value="C:cell envelope"/>
    <property type="evidence" value="ECO:0007669"/>
    <property type="project" value="UniProtKB-SubCell"/>
</dbReference>
<evidence type="ECO:0000313" key="11">
    <source>
        <dbReference type="EMBL" id="VUX56151.1"/>
    </source>
</evidence>
<keyword evidence="5" id="KW-0378">Hydrolase</keyword>
<gene>
    <name evidence="11" type="ORF">JTBM06_V1_340003</name>
</gene>
<keyword evidence="6" id="KW-0862">Zinc</keyword>
<accession>A0A7D9D400</accession>
<evidence type="ECO:0000256" key="1">
    <source>
        <dbReference type="ARBA" id="ARBA00001947"/>
    </source>
</evidence>
<dbReference type="GO" id="GO:0006508">
    <property type="term" value="P:proteolysis"/>
    <property type="evidence" value="ECO:0007669"/>
    <property type="project" value="UniProtKB-KW"/>
</dbReference>
<proteinExistence type="predicted"/>
<dbReference type="EMBL" id="LR633967">
    <property type="protein sequence ID" value="VUX56151.1"/>
    <property type="molecule type" value="Genomic_DNA"/>
</dbReference>
<keyword evidence="7" id="KW-0482">Metalloprotease</keyword>
<dbReference type="Pfam" id="PF19425">
    <property type="entry name" value="Csd3_N2"/>
    <property type="match status" value="1"/>
</dbReference>
<reference evidence="11" key="1">
    <citation type="submission" date="2019-07" db="EMBL/GenBank/DDBJ databases">
        <authorList>
            <person name="Weber M."/>
            <person name="Kostadinov I."/>
            <person name="Kostadinov D I."/>
        </authorList>
    </citation>
    <scope>NUCLEOTIDE SEQUENCE</scope>
    <source>
        <strain evidence="11">Gfbio:sag-sample-m06:053724c1-46a9-4a36-b237-ea2bf867836b</strain>
    </source>
</reference>
<dbReference type="PANTHER" id="PTHR21666">
    <property type="entry name" value="PEPTIDASE-RELATED"/>
    <property type="match status" value="1"/>
</dbReference>
<dbReference type="InterPro" id="IPR045834">
    <property type="entry name" value="Csd3_N2"/>
</dbReference>
<keyword evidence="8" id="KW-0472">Membrane</keyword>
<feature type="domain" description="M23ase beta-sheet core" evidence="9">
    <location>
        <begin position="329"/>
        <end position="425"/>
    </location>
</feature>
<comment type="subcellular location">
    <subcellularLocation>
        <location evidence="2">Cell envelope</location>
    </subcellularLocation>
</comment>
<protein>
    <submittedName>
        <fullName evidence="11">Peptidase, M23/M37 family protein (Modular protein)</fullName>
    </submittedName>
</protein>
<keyword evidence="8" id="KW-0812">Transmembrane</keyword>